<protein>
    <submittedName>
        <fullName evidence="1">ATP-dependent helicase</fullName>
    </submittedName>
</protein>
<proteinExistence type="predicted"/>
<keyword evidence="1" id="KW-0378">Hydrolase</keyword>
<gene>
    <name evidence="1" type="ORF">FDA94_32210</name>
</gene>
<keyword evidence="1" id="KW-0547">Nucleotide-binding</keyword>
<keyword evidence="1" id="KW-0347">Helicase</keyword>
<accession>A0A4U3M884</accession>
<comment type="caution">
    <text evidence="1">The sequence shown here is derived from an EMBL/GenBank/DDBJ whole genome shotgun (WGS) entry which is preliminary data.</text>
</comment>
<evidence type="ECO:0000313" key="2">
    <source>
        <dbReference type="Proteomes" id="UP000308705"/>
    </source>
</evidence>
<reference evidence="1 2" key="1">
    <citation type="submission" date="2019-04" db="EMBL/GenBank/DDBJ databases">
        <title>Herbidospora sp. NEAU-GS14.nov., a novel actinomycete isolated from soil.</title>
        <authorList>
            <person name="Han L."/>
        </authorList>
    </citation>
    <scope>NUCLEOTIDE SEQUENCE [LARGE SCALE GENOMIC DNA]</scope>
    <source>
        <strain evidence="1 2">NEAU-GS14</strain>
    </source>
</reference>
<sequence length="147" mass="15705">MPVHAVWAGGRAGFWAEGSPCPATSEHHPFAGPPEELDGRPEEVVLRLPSDADGPVHSSFTTATHLREWSLPVVFPGDLPELEEPSGSVRFLAALDDFARDLVRRGRVLPGLVGREARWRPVLTGADAGRAAELAAAMPPVFRAADA</sequence>
<keyword evidence="2" id="KW-1185">Reference proteome</keyword>
<organism evidence="1 2">
    <name type="scientific">Herbidospora galbida</name>
    <dbReference type="NCBI Taxonomy" id="2575442"/>
    <lineage>
        <taxon>Bacteria</taxon>
        <taxon>Bacillati</taxon>
        <taxon>Actinomycetota</taxon>
        <taxon>Actinomycetes</taxon>
        <taxon>Streptosporangiales</taxon>
        <taxon>Streptosporangiaceae</taxon>
        <taxon>Herbidospora</taxon>
    </lineage>
</organism>
<dbReference type="Proteomes" id="UP000308705">
    <property type="component" value="Unassembled WGS sequence"/>
</dbReference>
<dbReference type="AlphaFoldDB" id="A0A4U3M884"/>
<keyword evidence="1" id="KW-0067">ATP-binding</keyword>
<name>A0A4U3M884_9ACTN</name>
<dbReference type="EMBL" id="SZQA01000041">
    <property type="protein sequence ID" value="TKK83777.1"/>
    <property type="molecule type" value="Genomic_DNA"/>
</dbReference>
<evidence type="ECO:0000313" key="1">
    <source>
        <dbReference type="EMBL" id="TKK83777.1"/>
    </source>
</evidence>
<dbReference type="GO" id="GO:0004386">
    <property type="term" value="F:helicase activity"/>
    <property type="evidence" value="ECO:0007669"/>
    <property type="project" value="UniProtKB-KW"/>
</dbReference>
<feature type="non-terminal residue" evidence="1">
    <location>
        <position position="147"/>
    </location>
</feature>